<feature type="transmembrane region" description="Helical" evidence="6">
    <location>
        <begin position="264"/>
        <end position="297"/>
    </location>
</feature>
<feature type="transmembrane region" description="Helical" evidence="6">
    <location>
        <begin position="177"/>
        <end position="199"/>
    </location>
</feature>
<gene>
    <name evidence="7" type="ORF">SAMN02982989_5379</name>
</gene>
<feature type="transmembrane region" description="Helical" evidence="6">
    <location>
        <begin position="28"/>
        <end position="52"/>
    </location>
</feature>
<sequence length="332" mass="34161">MAMQFQDHDGAKTFGTSQGILQFLMRRAAISGLLMALIVLVVISALISDAFLSPYNLINVLRQVALYGIVSIGLTFVILTAGIDLSVGSIVAVVSVSTAMLLNIGVPVPVVILAGLAAGTAFGLINGLGITLLQIPPFIMTLGAMVMLRGFALTLADGRPIDVTSTANNFSWIGGANMAGMPVAVWIFLAVAALSFLVLHYTDFGRHIYAVGSNAEAARLSGINVPGTKLGVYTISGLLAGLTALIFVSRLTVGEPTAGTGLELEAIAIVVIGGASLFGGVGGVVGTTIGACILAVLANMMNLVGISPFTQQIVKGAIIIVAVSLEVLRRRR</sequence>
<dbReference type="PANTHER" id="PTHR32196">
    <property type="entry name" value="ABC TRANSPORTER PERMEASE PROTEIN YPHD-RELATED-RELATED"/>
    <property type="match status" value="1"/>
</dbReference>
<dbReference type="GO" id="GO:0022857">
    <property type="term" value="F:transmembrane transporter activity"/>
    <property type="evidence" value="ECO:0007669"/>
    <property type="project" value="InterPro"/>
</dbReference>
<feature type="transmembrane region" description="Helical" evidence="6">
    <location>
        <begin position="230"/>
        <end position="252"/>
    </location>
</feature>
<evidence type="ECO:0000256" key="1">
    <source>
        <dbReference type="ARBA" id="ARBA00004651"/>
    </source>
</evidence>
<organism evidence="7 8">
    <name type="scientific">Xaviernesmea oryzae</name>
    <dbReference type="NCBI Taxonomy" id="464029"/>
    <lineage>
        <taxon>Bacteria</taxon>
        <taxon>Pseudomonadati</taxon>
        <taxon>Pseudomonadota</taxon>
        <taxon>Alphaproteobacteria</taxon>
        <taxon>Hyphomicrobiales</taxon>
        <taxon>Rhizobiaceae</taxon>
        <taxon>Rhizobium/Agrobacterium group</taxon>
        <taxon>Xaviernesmea</taxon>
    </lineage>
</organism>
<accession>A0A1X7DCH3</accession>
<proteinExistence type="predicted"/>
<evidence type="ECO:0000256" key="2">
    <source>
        <dbReference type="ARBA" id="ARBA00022475"/>
    </source>
</evidence>
<evidence type="ECO:0000313" key="7">
    <source>
        <dbReference type="EMBL" id="SMF12883.1"/>
    </source>
</evidence>
<dbReference type="RefSeq" id="WP_234810905.1">
    <property type="nucleotide sequence ID" value="NZ_FXAF01000002.1"/>
</dbReference>
<feature type="transmembrane region" description="Helical" evidence="6">
    <location>
        <begin position="309"/>
        <end position="328"/>
    </location>
</feature>
<feature type="transmembrane region" description="Helical" evidence="6">
    <location>
        <begin position="101"/>
        <end position="125"/>
    </location>
</feature>
<keyword evidence="8" id="KW-1185">Reference proteome</keyword>
<dbReference type="InterPro" id="IPR001851">
    <property type="entry name" value="ABC_transp_permease"/>
</dbReference>
<dbReference type="Proteomes" id="UP000192903">
    <property type="component" value="Unassembled WGS sequence"/>
</dbReference>
<dbReference type="EMBL" id="FXAF01000002">
    <property type="protein sequence ID" value="SMF12883.1"/>
    <property type="molecule type" value="Genomic_DNA"/>
</dbReference>
<feature type="transmembrane region" description="Helical" evidence="6">
    <location>
        <begin position="137"/>
        <end position="156"/>
    </location>
</feature>
<feature type="transmembrane region" description="Helical" evidence="6">
    <location>
        <begin position="64"/>
        <end position="94"/>
    </location>
</feature>
<evidence type="ECO:0000256" key="4">
    <source>
        <dbReference type="ARBA" id="ARBA00022989"/>
    </source>
</evidence>
<evidence type="ECO:0000313" key="8">
    <source>
        <dbReference type="Proteomes" id="UP000192903"/>
    </source>
</evidence>
<dbReference type="AlphaFoldDB" id="A0A1X7DCH3"/>
<keyword evidence="3 6" id="KW-0812">Transmembrane</keyword>
<evidence type="ECO:0000256" key="3">
    <source>
        <dbReference type="ARBA" id="ARBA00022692"/>
    </source>
</evidence>
<keyword evidence="4 6" id="KW-1133">Transmembrane helix</keyword>
<reference evidence="8" key="1">
    <citation type="submission" date="2017-04" db="EMBL/GenBank/DDBJ databases">
        <authorList>
            <person name="Varghese N."/>
            <person name="Submissions S."/>
        </authorList>
    </citation>
    <scope>NUCLEOTIDE SEQUENCE [LARGE SCALE GENOMIC DNA]</scope>
    <source>
        <strain evidence="8">B4P</strain>
    </source>
</reference>
<evidence type="ECO:0000256" key="6">
    <source>
        <dbReference type="SAM" id="Phobius"/>
    </source>
</evidence>
<dbReference type="STRING" id="464029.SAMN02982989_5379"/>
<protein>
    <submittedName>
        <fullName evidence="7">Ribose transport system permease protein</fullName>
    </submittedName>
</protein>
<dbReference type="GO" id="GO:0005886">
    <property type="term" value="C:plasma membrane"/>
    <property type="evidence" value="ECO:0007669"/>
    <property type="project" value="UniProtKB-SubCell"/>
</dbReference>
<keyword evidence="5 6" id="KW-0472">Membrane</keyword>
<dbReference type="Pfam" id="PF02653">
    <property type="entry name" value="BPD_transp_2"/>
    <property type="match status" value="1"/>
</dbReference>
<keyword evidence="2" id="KW-1003">Cell membrane</keyword>
<evidence type="ECO:0000256" key="5">
    <source>
        <dbReference type="ARBA" id="ARBA00023136"/>
    </source>
</evidence>
<comment type="subcellular location">
    <subcellularLocation>
        <location evidence="1">Cell membrane</location>
        <topology evidence="1">Multi-pass membrane protein</topology>
    </subcellularLocation>
</comment>
<dbReference type="CDD" id="cd06579">
    <property type="entry name" value="TM_PBP1_transp_AraH_like"/>
    <property type="match status" value="1"/>
</dbReference>
<name>A0A1X7DCH3_9HYPH</name>